<dbReference type="HOGENOM" id="CLU_000604_1_2_14"/>
<dbReference type="PANTHER" id="PTHR42939">
    <property type="entry name" value="ABC TRANSPORTER ATP-BINDING PROTEIN ALBC-RELATED"/>
    <property type="match status" value="1"/>
</dbReference>
<keyword evidence="1" id="KW-0813">Transport</keyword>
<evidence type="ECO:0000256" key="2">
    <source>
        <dbReference type="ARBA" id="ARBA00022741"/>
    </source>
</evidence>
<accession>W6ABE0</accession>
<dbReference type="SUPFAM" id="SSF52540">
    <property type="entry name" value="P-loop containing nucleoside triphosphate hydrolases"/>
    <property type="match status" value="1"/>
</dbReference>
<dbReference type="PANTHER" id="PTHR42939:SF1">
    <property type="entry name" value="ABC TRANSPORTER ATP-BINDING PROTEIN ALBC-RELATED"/>
    <property type="match status" value="1"/>
</dbReference>
<reference evidence="5 6" key="1">
    <citation type="journal article" date="2014" name="Genome Biol. Evol.">
        <title>Molecular evolution of the substrate utilization strategies and putative virulence factors in mosquito-associated Spiroplasma species.</title>
        <authorList>
            <person name="Chang T.H."/>
            <person name="Lo W.S."/>
            <person name="Ku C."/>
            <person name="Chen L.L."/>
            <person name="Kuo C.H."/>
        </authorList>
    </citation>
    <scope>NUCLEOTIDE SEQUENCE [LARGE SCALE GENOMIC DNA]</scope>
    <source>
        <strain evidence="5">Ar-1343</strain>
    </source>
</reference>
<evidence type="ECO:0000313" key="6">
    <source>
        <dbReference type="Proteomes" id="UP000019265"/>
    </source>
</evidence>
<dbReference type="EMBL" id="CP006934">
    <property type="protein sequence ID" value="AHI54311.1"/>
    <property type="molecule type" value="Genomic_DNA"/>
</dbReference>
<dbReference type="AlphaFoldDB" id="W6ABE0"/>
<sequence>MVKISNLNKKYSENIGNFDINLTIPDGKVYGIIGPNGAGKSTMIRQILGFIRPDSGEIIINEVNPVTNSKKLMEFTGYVSGEVSLYNNMTGIKYLKLVHGLKKDADWDFVELLLKHFDINANQKIKKMSKGMKQKIALICATMNKPKFLVLDEPTSGLDPIMQEQFNDLIRKLQKDYGTTVLICSHIFEEVAKLCSQVGFIKDGRLIEEFEVEKNGIDQINERFKKLYTKESVL</sequence>
<name>W6ABE0_9MOLU</name>
<evidence type="ECO:0000313" key="5">
    <source>
        <dbReference type="EMBL" id="AHI54311.1"/>
    </source>
</evidence>
<feature type="domain" description="ABC transporter" evidence="4">
    <location>
        <begin position="2"/>
        <end position="228"/>
    </location>
</feature>
<keyword evidence="2" id="KW-0547">Nucleotide-binding</keyword>
<keyword evidence="6" id="KW-1185">Reference proteome</keyword>
<dbReference type="InterPro" id="IPR027417">
    <property type="entry name" value="P-loop_NTPase"/>
</dbReference>
<evidence type="ECO:0000256" key="3">
    <source>
        <dbReference type="ARBA" id="ARBA00022840"/>
    </source>
</evidence>
<dbReference type="InterPro" id="IPR017871">
    <property type="entry name" value="ABC_transporter-like_CS"/>
</dbReference>
<gene>
    <name evidence="5" type="ORF">SSABA_v1c09120</name>
</gene>
<dbReference type="InterPro" id="IPR003593">
    <property type="entry name" value="AAA+_ATPase"/>
</dbReference>
<dbReference type="GO" id="GO:0005524">
    <property type="term" value="F:ATP binding"/>
    <property type="evidence" value="ECO:0007669"/>
    <property type="project" value="UniProtKB-KW"/>
</dbReference>
<dbReference type="InterPro" id="IPR003439">
    <property type="entry name" value="ABC_transporter-like_ATP-bd"/>
</dbReference>
<dbReference type="SMART" id="SM00382">
    <property type="entry name" value="AAA"/>
    <property type="match status" value="1"/>
</dbReference>
<organism evidence="5 6">
    <name type="scientific">Spiroplasma sabaudiense Ar-1343</name>
    <dbReference type="NCBI Taxonomy" id="1276257"/>
    <lineage>
        <taxon>Bacteria</taxon>
        <taxon>Bacillati</taxon>
        <taxon>Mycoplasmatota</taxon>
        <taxon>Mollicutes</taxon>
        <taxon>Entomoplasmatales</taxon>
        <taxon>Spiroplasmataceae</taxon>
        <taxon>Spiroplasma</taxon>
    </lineage>
</organism>
<dbReference type="STRING" id="1276257.SSABA_v1c09120"/>
<dbReference type="KEGG" id="ssab:SSABA_v1c09120"/>
<dbReference type="PROSITE" id="PS50893">
    <property type="entry name" value="ABC_TRANSPORTER_2"/>
    <property type="match status" value="1"/>
</dbReference>
<evidence type="ECO:0000259" key="4">
    <source>
        <dbReference type="PROSITE" id="PS50893"/>
    </source>
</evidence>
<dbReference type="Gene3D" id="3.40.50.300">
    <property type="entry name" value="P-loop containing nucleotide triphosphate hydrolases"/>
    <property type="match status" value="1"/>
</dbReference>
<dbReference type="InterPro" id="IPR051782">
    <property type="entry name" value="ABC_Transporter_VariousFunc"/>
</dbReference>
<protein>
    <submittedName>
        <fullName evidence="5">ABC transporter ATP-binding protein</fullName>
    </submittedName>
</protein>
<dbReference type="Pfam" id="PF00005">
    <property type="entry name" value="ABC_tran"/>
    <property type="match status" value="1"/>
</dbReference>
<dbReference type="PATRIC" id="fig|1276257.3.peg.928"/>
<dbReference type="GO" id="GO:0016887">
    <property type="term" value="F:ATP hydrolysis activity"/>
    <property type="evidence" value="ECO:0007669"/>
    <property type="project" value="InterPro"/>
</dbReference>
<dbReference type="OrthoDB" id="9778547at2"/>
<proteinExistence type="predicted"/>
<evidence type="ECO:0000256" key="1">
    <source>
        <dbReference type="ARBA" id="ARBA00022448"/>
    </source>
</evidence>
<dbReference type="CDD" id="cd03230">
    <property type="entry name" value="ABC_DR_subfamily_A"/>
    <property type="match status" value="1"/>
</dbReference>
<keyword evidence="3 5" id="KW-0067">ATP-binding</keyword>
<dbReference type="Proteomes" id="UP000019265">
    <property type="component" value="Chromosome"/>
</dbReference>
<dbReference type="PROSITE" id="PS00211">
    <property type="entry name" value="ABC_TRANSPORTER_1"/>
    <property type="match status" value="1"/>
</dbReference>
<dbReference type="RefSeq" id="WP_025251447.1">
    <property type="nucleotide sequence ID" value="NZ_CP006934.1"/>
</dbReference>
<dbReference type="eggNOG" id="COG1131">
    <property type="taxonomic scope" value="Bacteria"/>
</dbReference>